<comment type="caution">
    <text evidence="2">The sequence shown here is derived from an EMBL/GenBank/DDBJ whole genome shotgun (WGS) entry which is preliminary data.</text>
</comment>
<evidence type="ECO:0000313" key="2">
    <source>
        <dbReference type="EMBL" id="KAF9505690.1"/>
    </source>
</evidence>
<gene>
    <name evidence="2" type="ORF">BS47DRAFT_1367870</name>
</gene>
<reference evidence="2" key="1">
    <citation type="journal article" date="2020" name="Nat. Commun.">
        <title>Large-scale genome sequencing of mycorrhizal fungi provides insights into the early evolution of symbiotic traits.</title>
        <authorList>
            <person name="Miyauchi S."/>
            <person name="Kiss E."/>
            <person name="Kuo A."/>
            <person name="Drula E."/>
            <person name="Kohler A."/>
            <person name="Sanchez-Garcia M."/>
            <person name="Morin E."/>
            <person name="Andreopoulos B."/>
            <person name="Barry K.W."/>
            <person name="Bonito G."/>
            <person name="Buee M."/>
            <person name="Carver A."/>
            <person name="Chen C."/>
            <person name="Cichocki N."/>
            <person name="Clum A."/>
            <person name="Culley D."/>
            <person name="Crous P.W."/>
            <person name="Fauchery L."/>
            <person name="Girlanda M."/>
            <person name="Hayes R.D."/>
            <person name="Keri Z."/>
            <person name="LaButti K."/>
            <person name="Lipzen A."/>
            <person name="Lombard V."/>
            <person name="Magnuson J."/>
            <person name="Maillard F."/>
            <person name="Murat C."/>
            <person name="Nolan M."/>
            <person name="Ohm R.A."/>
            <person name="Pangilinan J."/>
            <person name="Pereira M.F."/>
            <person name="Perotto S."/>
            <person name="Peter M."/>
            <person name="Pfister S."/>
            <person name="Riley R."/>
            <person name="Sitrit Y."/>
            <person name="Stielow J.B."/>
            <person name="Szollosi G."/>
            <person name="Zifcakova L."/>
            <person name="Stursova M."/>
            <person name="Spatafora J.W."/>
            <person name="Tedersoo L."/>
            <person name="Vaario L.M."/>
            <person name="Yamada A."/>
            <person name="Yan M."/>
            <person name="Wang P."/>
            <person name="Xu J."/>
            <person name="Bruns T."/>
            <person name="Baldrian P."/>
            <person name="Vilgalys R."/>
            <person name="Dunand C."/>
            <person name="Henrissat B."/>
            <person name="Grigoriev I.V."/>
            <person name="Hibbett D."/>
            <person name="Nagy L.G."/>
            <person name="Martin F.M."/>
        </authorList>
    </citation>
    <scope>NUCLEOTIDE SEQUENCE</scope>
    <source>
        <strain evidence="2">UP504</strain>
    </source>
</reference>
<keyword evidence="3" id="KW-1185">Reference proteome</keyword>
<evidence type="ECO:0000313" key="3">
    <source>
        <dbReference type="Proteomes" id="UP000886523"/>
    </source>
</evidence>
<feature type="compositionally biased region" description="Polar residues" evidence="1">
    <location>
        <begin position="55"/>
        <end position="65"/>
    </location>
</feature>
<dbReference type="Proteomes" id="UP000886523">
    <property type="component" value="Unassembled WGS sequence"/>
</dbReference>
<protein>
    <submittedName>
        <fullName evidence="2">Uncharacterized protein</fullName>
    </submittedName>
</protein>
<feature type="compositionally biased region" description="Basic and acidic residues" evidence="1">
    <location>
        <begin position="66"/>
        <end position="78"/>
    </location>
</feature>
<feature type="compositionally biased region" description="Polar residues" evidence="1">
    <location>
        <begin position="32"/>
        <end position="41"/>
    </location>
</feature>
<feature type="region of interest" description="Disordered" evidence="1">
    <location>
        <begin position="1"/>
        <end position="140"/>
    </location>
</feature>
<name>A0A9P6DPI6_9AGAM</name>
<organism evidence="2 3">
    <name type="scientific">Hydnum rufescens UP504</name>
    <dbReference type="NCBI Taxonomy" id="1448309"/>
    <lineage>
        <taxon>Eukaryota</taxon>
        <taxon>Fungi</taxon>
        <taxon>Dikarya</taxon>
        <taxon>Basidiomycota</taxon>
        <taxon>Agaricomycotina</taxon>
        <taxon>Agaricomycetes</taxon>
        <taxon>Cantharellales</taxon>
        <taxon>Hydnaceae</taxon>
        <taxon>Hydnum</taxon>
    </lineage>
</organism>
<dbReference type="AlphaFoldDB" id="A0A9P6DPI6"/>
<sequence length="140" mass="16024">MHHVMRRATCRSSRLSPHHPPHEPLPPRNDNVMPSCQNQCQMKPANDNRPRDTHQTNPRNGNTQHETTEPQDEPHPLRTWEATEAPDEPHTCFGSMTMQKEQHDPKQRPTPMATRNPHPMVKCQATPPVPHPAQAVPHTH</sequence>
<dbReference type="EMBL" id="MU129140">
    <property type="protein sequence ID" value="KAF9505690.1"/>
    <property type="molecule type" value="Genomic_DNA"/>
</dbReference>
<accession>A0A9P6DPI6</accession>
<proteinExistence type="predicted"/>
<evidence type="ECO:0000256" key="1">
    <source>
        <dbReference type="SAM" id="MobiDB-lite"/>
    </source>
</evidence>